<dbReference type="EMBL" id="CAJNOJ010000809">
    <property type="protein sequence ID" value="CAF1524822.1"/>
    <property type="molecule type" value="Genomic_DNA"/>
</dbReference>
<dbReference type="InterPro" id="IPR016181">
    <property type="entry name" value="Acyl_CoA_acyltransferase"/>
</dbReference>
<sequence length="227" mass="25880">MANNSEEYAYEVIDNETDAFICAQLLADEFAKHEPLTSFSQIGSKEFLDQVIWPAMLDSLKHRLSVLARHRLTNEIVATILANDLYFDHKKHPYNPSDPPHSFALIDFASEMDEAFIQRDFGQKLEPYMVLHIFIGTTQKQHSGKGIATRLRAFICDNARKTQGYQYAFVQASNPATYHIYIDKMGGQIVTLFDPKTWVWKKKGDGKSCPFKEFTGGIIPNILIKLT</sequence>
<keyword evidence="3" id="KW-1185">Reference proteome</keyword>
<evidence type="ECO:0008006" key="5">
    <source>
        <dbReference type="Google" id="ProtNLM"/>
    </source>
</evidence>
<name>A0A815V3L8_ADIRI</name>
<dbReference type="PANTHER" id="PTHR20905">
    <property type="entry name" value="N-ACETYLTRANSFERASE-RELATED"/>
    <property type="match status" value="1"/>
</dbReference>
<proteinExistence type="predicted"/>
<dbReference type="Proteomes" id="UP000663852">
    <property type="component" value="Unassembled WGS sequence"/>
</dbReference>
<evidence type="ECO:0000313" key="2">
    <source>
        <dbReference type="EMBL" id="CAF1524822.1"/>
    </source>
</evidence>
<comment type="caution">
    <text evidence="2">The sequence shown here is derived from an EMBL/GenBank/DDBJ whole genome shotgun (WGS) entry which is preliminary data.</text>
</comment>
<accession>A0A815V3L8</accession>
<dbReference type="SUPFAM" id="SSF55729">
    <property type="entry name" value="Acyl-CoA N-acyltransferases (Nat)"/>
    <property type="match status" value="1"/>
</dbReference>
<organism evidence="2 4">
    <name type="scientific">Adineta ricciae</name>
    <name type="common">Rotifer</name>
    <dbReference type="NCBI Taxonomy" id="249248"/>
    <lineage>
        <taxon>Eukaryota</taxon>
        <taxon>Metazoa</taxon>
        <taxon>Spiralia</taxon>
        <taxon>Gnathifera</taxon>
        <taxon>Rotifera</taxon>
        <taxon>Eurotatoria</taxon>
        <taxon>Bdelloidea</taxon>
        <taxon>Adinetida</taxon>
        <taxon>Adinetidae</taxon>
        <taxon>Adineta</taxon>
    </lineage>
</organism>
<dbReference type="OrthoDB" id="9977091at2759"/>
<dbReference type="Proteomes" id="UP000663828">
    <property type="component" value="Unassembled WGS sequence"/>
</dbReference>
<dbReference type="AlphaFoldDB" id="A0A815V3L8"/>
<dbReference type="GO" id="GO:0008080">
    <property type="term" value="F:N-acetyltransferase activity"/>
    <property type="evidence" value="ECO:0007669"/>
    <property type="project" value="TreeGrafter"/>
</dbReference>
<gene>
    <name evidence="2" type="ORF">EDS130_LOCUS44127</name>
    <name evidence="1" type="ORF">XAT740_LOCUS39113</name>
</gene>
<reference evidence="2" key="1">
    <citation type="submission" date="2021-02" db="EMBL/GenBank/DDBJ databases">
        <authorList>
            <person name="Nowell W R."/>
        </authorList>
    </citation>
    <scope>NUCLEOTIDE SEQUENCE</scope>
</reference>
<dbReference type="PANTHER" id="PTHR20905:SF1">
    <property type="entry name" value="AT07410P-RELATED"/>
    <property type="match status" value="1"/>
</dbReference>
<evidence type="ECO:0000313" key="1">
    <source>
        <dbReference type="EMBL" id="CAF1491506.1"/>
    </source>
</evidence>
<dbReference type="EMBL" id="CAJNOR010004297">
    <property type="protein sequence ID" value="CAF1491506.1"/>
    <property type="molecule type" value="Genomic_DNA"/>
</dbReference>
<protein>
    <recommendedName>
        <fullName evidence="5">N-acetyltransferase domain-containing protein</fullName>
    </recommendedName>
</protein>
<evidence type="ECO:0000313" key="4">
    <source>
        <dbReference type="Proteomes" id="UP000663852"/>
    </source>
</evidence>
<evidence type="ECO:0000313" key="3">
    <source>
        <dbReference type="Proteomes" id="UP000663828"/>
    </source>
</evidence>
<dbReference type="Gene3D" id="3.40.630.30">
    <property type="match status" value="1"/>
</dbReference>